<dbReference type="EMBL" id="CDQK01000003">
    <property type="protein sequence ID" value="CEP22652.1"/>
    <property type="molecule type" value="Genomic_DNA"/>
</dbReference>
<evidence type="ECO:0000256" key="5">
    <source>
        <dbReference type="ARBA" id="ARBA00023163"/>
    </source>
</evidence>
<gene>
    <name evidence="8 10" type="primary">MED4</name>
    <name evidence="10" type="ORF">BN1211_3054</name>
</gene>
<keyword evidence="6 8" id="KW-0539">Nucleus</keyword>
<protein>
    <recommendedName>
        <fullName evidence="3 8">Mediator of RNA polymerase II transcription subunit 4</fullName>
    </recommendedName>
    <alternativeName>
        <fullName evidence="7 8">Mediator complex subunit 4</fullName>
    </alternativeName>
</protein>
<dbReference type="PANTHER" id="PTHR13208">
    <property type="entry name" value="MEDIATOR OF RNA POLYMERASE II TRANSCRIPTION SUBUNIT 4"/>
    <property type="match status" value="1"/>
</dbReference>
<dbReference type="GO" id="GO:0006357">
    <property type="term" value="P:regulation of transcription by RNA polymerase II"/>
    <property type="evidence" value="ECO:0007669"/>
    <property type="project" value="InterPro"/>
</dbReference>
<comment type="subcellular location">
    <subcellularLocation>
        <location evidence="1 8">Nucleus</location>
    </subcellularLocation>
</comment>
<dbReference type="PANTHER" id="PTHR13208:SF2">
    <property type="entry name" value="MEDIATOR OF RNA POLYMERASE II TRANSCRIPTION SUBUNIT 4"/>
    <property type="match status" value="1"/>
</dbReference>
<sequence length="248" mass="27301">MPRPVSSSNISALRLGTPEVSATVRERRVAQLPISQNLDEFEVTLQSLLTSISRYSPSVSDAEKLLEIESRLTVSLDNIIAHQRAGLDIDSLEQQSSILDSNCREIIIGLSDCRKKLMALPSLERVQNEKKSMYDEQIKAEDLLSYAMKLAKFTTAPATFDSGAIGPNNFIWPAEDSLRRGMLAIASLNEDELLGIKPDVSKDGENNKGEEDESTQNRRGSFGTYGGNDDGDDGANVIEDLDLFDMDD</sequence>
<evidence type="ECO:0000256" key="2">
    <source>
        <dbReference type="ARBA" id="ARBA00009626"/>
    </source>
</evidence>
<feature type="compositionally biased region" description="Basic and acidic residues" evidence="9">
    <location>
        <begin position="199"/>
        <end position="209"/>
    </location>
</feature>
<evidence type="ECO:0000256" key="9">
    <source>
        <dbReference type="SAM" id="MobiDB-lite"/>
    </source>
</evidence>
<evidence type="ECO:0000313" key="10">
    <source>
        <dbReference type="EMBL" id="CEP22652.1"/>
    </source>
</evidence>
<dbReference type="GO" id="GO:0003712">
    <property type="term" value="F:transcription coregulator activity"/>
    <property type="evidence" value="ECO:0007669"/>
    <property type="project" value="InterPro"/>
</dbReference>
<evidence type="ECO:0000256" key="1">
    <source>
        <dbReference type="ARBA" id="ARBA00004123"/>
    </source>
</evidence>
<evidence type="ECO:0000256" key="3">
    <source>
        <dbReference type="ARBA" id="ARBA00020629"/>
    </source>
</evidence>
<organism evidence="10 11">
    <name type="scientific">Cyberlindnera jadinii (strain ATCC 18201 / CBS 1600 / BCRC 20928 / JCM 3617 / NBRC 0987 / NRRL Y-1542)</name>
    <name type="common">Torula yeast</name>
    <name type="synonym">Candida utilis</name>
    <dbReference type="NCBI Taxonomy" id="983966"/>
    <lineage>
        <taxon>Eukaryota</taxon>
        <taxon>Fungi</taxon>
        <taxon>Dikarya</taxon>
        <taxon>Ascomycota</taxon>
        <taxon>Saccharomycotina</taxon>
        <taxon>Saccharomycetes</taxon>
        <taxon>Phaffomycetales</taxon>
        <taxon>Phaffomycetaceae</taxon>
        <taxon>Cyberlindnera</taxon>
    </lineage>
</organism>
<dbReference type="InterPro" id="IPR019258">
    <property type="entry name" value="Mediator_Med4"/>
</dbReference>
<comment type="function">
    <text evidence="8">Component of the Mediator complex, a coactivator involved in the regulated transcription of nearly all RNA polymerase II-dependent genes. Mediator functions as a bridge to convey information from gene-specific regulatory proteins to the basal RNA polymerase II transcription machinery. Mediator is recruited to promoters by direct interactions with regulatory proteins and serves as a scaffold for the assembly of a functional preinitiation complex with RNA polymerase II and the general transcription factors.</text>
</comment>
<keyword evidence="4 8" id="KW-0805">Transcription regulation</keyword>
<feature type="compositionally biased region" description="Acidic residues" evidence="9">
    <location>
        <begin position="229"/>
        <end position="248"/>
    </location>
</feature>
<keyword evidence="5 8" id="KW-0804">Transcription</keyword>
<dbReference type="AlphaFoldDB" id="A0A0H5C4G7"/>
<dbReference type="Proteomes" id="UP000038830">
    <property type="component" value="Unassembled WGS sequence"/>
</dbReference>
<accession>A0A0H5C4G7</accession>
<evidence type="ECO:0000256" key="6">
    <source>
        <dbReference type="ARBA" id="ARBA00023242"/>
    </source>
</evidence>
<dbReference type="GO" id="GO:0070847">
    <property type="term" value="C:core mediator complex"/>
    <property type="evidence" value="ECO:0007669"/>
    <property type="project" value="TreeGrafter"/>
</dbReference>
<proteinExistence type="inferred from homology"/>
<comment type="similarity">
    <text evidence="2 8">Belongs to the Mediator complex subunit 4 family.</text>
</comment>
<evidence type="ECO:0000256" key="4">
    <source>
        <dbReference type="ARBA" id="ARBA00023015"/>
    </source>
</evidence>
<comment type="subunit">
    <text evidence="8">Component of the Mediator complex.</text>
</comment>
<evidence type="ECO:0000256" key="7">
    <source>
        <dbReference type="ARBA" id="ARBA00031257"/>
    </source>
</evidence>
<reference evidence="11" key="1">
    <citation type="journal article" date="2015" name="J. Biotechnol.">
        <title>The structure of the Cyberlindnera jadinii genome and its relation to Candida utilis analyzed by the occurrence of single nucleotide polymorphisms.</title>
        <authorList>
            <person name="Rupp O."/>
            <person name="Brinkrolf K."/>
            <person name="Buerth C."/>
            <person name="Kunigo M."/>
            <person name="Schneider J."/>
            <person name="Jaenicke S."/>
            <person name="Goesmann A."/>
            <person name="Puehler A."/>
            <person name="Jaeger K.-E."/>
            <person name="Ernst J.F."/>
        </authorList>
    </citation>
    <scope>NUCLEOTIDE SEQUENCE [LARGE SCALE GENOMIC DNA]</scope>
    <source>
        <strain evidence="11">ATCC 18201 / CBS 1600 / BCRC 20928 / JCM 3617 / NBRC 0987 / NRRL Y-1542</strain>
    </source>
</reference>
<evidence type="ECO:0000256" key="8">
    <source>
        <dbReference type="RuleBase" id="RU364141"/>
    </source>
</evidence>
<dbReference type="Pfam" id="PF10018">
    <property type="entry name" value="Med4"/>
    <property type="match status" value="1"/>
</dbReference>
<keyword evidence="8" id="KW-0010">Activator</keyword>
<name>A0A0H5C4G7_CYBJN</name>
<feature type="region of interest" description="Disordered" evidence="9">
    <location>
        <begin position="197"/>
        <end position="248"/>
    </location>
</feature>
<evidence type="ECO:0000313" key="11">
    <source>
        <dbReference type="Proteomes" id="UP000038830"/>
    </source>
</evidence>
<dbReference type="GO" id="GO:0016592">
    <property type="term" value="C:mediator complex"/>
    <property type="evidence" value="ECO:0007669"/>
    <property type="project" value="InterPro"/>
</dbReference>